<keyword evidence="1" id="KW-0812">Transmembrane</keyword>
<dbReference type="WBParaSite" id="Pan_g22269.t1">
    <property type="protein sequence ID" value="Pan_g22269.t1"/>
    <property type="gene ID" value="Pan_g22269"/>
</dbReference>
<evidence type="ECO:0000313" key="2">
    <source>
        <dbReference type="Proteomes" id="UP000492821"/>
    </source>
</evidence>
<reference evidence="3" key="2">
    <citation type="submission" date="2020-10" db="UniProtKB">
        <authorList>
            <consortium name="WormBaseParasite"/>
        </authorList>
    </citation>
    <scope>IDENTIFICATION</scope>
</reference>
<evidence type="ECO:0000256" key="1">
    <source>
        <dbReference type="SAM" id="Phobius"/>
    </source>
</evidence>
<name>A0A7E4ZWX7_PANRE</name>
<reference evidence="2" key="1">
    <citation type="journal article" date="2013" name="Genetics">
        <title>The draft genome and transcriptome of Panagrellus redivivus are shaped by the harsh demands of a free-living lifestyle.</title>
        <authorList>
            <person name="Srinivasan J."/>
            <person name="Dillman A.R."/>
            <person name="Macchietto M.G."/>
            <person name="Heikkinen L."/>
            <person name="Lakso M."/>
            <person name="Fracchia K.M."/>
            <person name="Antoshechkin I."/>
            <person name="Mortazavi A."/>
            <person name="Wong G."/>
            <person name="Sternberg P.W."/>
        </authorList>
    </citation>
    <scope>NUCLEOTIDE SEQUENCE [LARGE SCALE GENOMIC DNA]</scope>
    <source>
        <strain evidence="2">MT8872</strain>
    </source>
</reference>
<sequence length="243" mass="27563">MPSICAHPSMLSTETLEDRCSLALKPGHGEYWPIAPTFGRSPKSPEGLCFFAPRSNREQTICPKLGRKQVIFNLRKLYADFEVFSRIDFKAERIDFNVPTKSLPAFVRSLPTATLLVRRSYDQLQLSAFGAHRKPSHSGKNWALAACVVVVSYILVAIMVKKVQPTFVFLSPYKFQNCKKVKIAAKHGALLFVVIFVICMSVCYFNTNNLWVLFLPQVVFYILTYIIGCISDNKTFQQIQVCH</sequence>
<evidence type="ECO:0000313" key="3">
    <source>
        <dbReference type="WBParaSite" id="Pan_g22269.t1"/>
    </source>
</evidence>
<keyword evidence="1" id="KW-0472">Membrane</keyword>
<dbReference type="Proteomes" id="UP000492821">
    <property type="component" value="Unassembled WGS sequence"/>
</dbReference>
<feature type="transmembrane region" description="Helical" evidence="1">
    <location>
        <begin position="189"/>
        <end position="207"/>
    </location>
</feature>
<keyword evidence="2" id="KW-1185">Reference proteome</keyword>
<feature type="transmembrane region" description="Helical" evidence="1">
    <location>
        <begin position="213"/>
        <end position="230"/>
    </location>
</feature>
<protein>
    <submittedName>
        <fullName evidence="3">Vesicle transport protein</fullName>
    </submittedName>
</protein>
<dbReference type="AlphaFoldDB" id="A0A7E4ZWX7"/>
<proteinExistence type="predicted"/>
<keyword evidence="1" id="KW-1133">Transmembrane helix</keyword>
<feature type="transmembrane region" description="Helical" evidence="1">
    <location>
        <begin position="142"/>
        <end position="160"/>
    </location>
</feature>
<organism evidence="2 3">
    <name type="scientific">Panagrellus redivivus</name>
    <name type="common">Microworm</name>
    <dbReference type="NCBI Taxonomy" id="6233"/>
    <lineage>
        <taxon>Eukaryota</taxon>
        <taxon>Metazoa</taxon>
        <taxon>Ecdysozoa</taxon>
        <taxon>Nematoda</taxon>
        <taxon>Chromadorea</taxon>
        <taxon>Rhabditida</taxon>
        <taxon>Tylenchina</taxon>
        <taxon>Panagrolaimomorpha</taxon>
        <taxon>Panagrolaimoidea</taxon>
        <taxon>Panagrolaimidae</taxon>
        <taxon>Panagrellus</taxon>
    </lineage>
</organism>
<accession>A0A7E4ZWX7</accession>